<protein>
    <submittedName>
        <fullName evidence="2">Putative toxin-antitoxin system toxin component, PIN family</fullName>
    </submittedName>
</protein>
<dbReference type="Gene3D" id="3.40.50.1010">
    <property type="entry name" value="5'-nuclease"/>
    <property type="match status" value="1"/>
</dbReference>
<feature type="domain" description="PIN" evidence="1">
    <location>
        <begin position="6"/>
        <end position="119"/>
    </location>
</feature>
<dbReference type="Proteomes" id="UP000190460">
    <property type="component" value="Unassembled WGS sequence"/>
</dbReference>
<gene>
    <name evidence="2" type="ORF">SAMN02745130_00835</name>
</gene>
<dbReference type="STRING" id="92487.SAMN02745130_00835"/>
<dbReference type="OrthoDB" id="9802272at2"/>
<keyword evidence="3" id="KW-1185">Reference proteome</keyword>
<dbReference type="PANTHER" id="PTHR34610">
    <property type="entry name" value="SSL7007 PROTEIN"/>
    <property type="match status" value="1"/>
</dbReference>
<accession>A0A1T4W2B5</accession>
<sequence length="145" mass="16123">MTEQPLRVVVDTNVLLSFLMKHTSKPGVLVTYILQQHQALLSTNTLRELVDKCSRAKFRPYFSEAEAQKLVQLLSQVGETVTVNITITDCRDAKDNQFLELAIAGNADLLVSGDKDLLDLHPYQGIPILTPHDSLLFLGVEYGKA</sequence>
<evidence type="ECO:0000259" key="1">
    <source>
        <dbReference type="SMART" id="SM00670"/>
    </source>
</evidence>
<dbReference type="InterPro" id="IPR002716">
    <property type="entry name" value="PIN_dom"/>
</dbReference>
<dbReference type="InterPro" id="IPR029060">
    <property type="entry name" value="PIN-like_dom_sf"/>
</dbReference>
<dbReference type="RefSeq" id="WP_078921330.1">
    <property type="nucleotide sequence ID" value="NZ_FUYB01000003.1"/>
</dbReference>
<dbReference type="EMBL" id="FUYB01000003">
    <property type="protein sequence ID" value="SKA71392.1"/>
    <property type="molecule type" value="Genomic_DNA"/>
</dbReference>
<proteinExistence type="predicted"/>
<evidence type="ECO:0000313" key="3">
    <source>
        <dbReference type="Proteomes" id="UP000190460"/>
    </source>
</evidence>
<organism evidence="2 3">
    <name type="scientific">Thiothrix eikelboomii</name>
    <dbReference type="NCBI Taxonomy" id="92487"/>
    <lineage>
        <taxon>Bacteria</taxon>
        <taxon>Pseudomonadati</taxon>
        <taxon>Pseudomonadota</taxon>
        <taxon>Gammaproteobacteria</taxon>
        <taxon>Thiotrichales</taxon>
        <taxon>Thiotrichaceae</taxon>
        <taxon>Thiothrix</taxon>
    </lineage>
</organism>
<dbReference type="PANTHER" id="PTHR34610:SF3">
    <property type="entry name" value="SSL7007 PROTEIN"/>
    <property type="match status" value="1"/>
</dbReference>
<dbReference type="InterPro" id="IPR002850">
    <property type="entry name" value="PIN_toxin-like"/>
</dbReference>
<dbReference type="SUPFAM" id="SSF88723">
    <property type="entry name" value="PIN domain-like"/>
    <property type="match status" value="1"/>
</dbReference>
<dbReference type="SMART" id="SM00670">
    <property type="entry name" value="PINc"/>
    <property type="match status" value="1"/>
</dbReference>
<dbReference type="Pfam" id="PF13470">
    <property type="entry name" value="PIN_3"/>
    <property type="match status" value="1"/>
</dbReference>
<dbReference type="AlphaFoldDB" id="A0A1T4W2B5"/>
<evidence type="ECO:0000313" key="2">
    <source>
        <dbReference type="EMBL" id="SKA71392.1"/>
    </source>
</evidence>
<name>A0A1T4W2B5_9GAMM</name>
<dbReference type="NCBIfam" id="TIGR00305">
    <property type="entry name" value="putative toxin-antitoxin system toxin component, PIN family"/>
    <property type="match status" value="1"/>
</dbReference>
<reference evidence="2 3" key="1">
    <citation type="submission" date="2017-02" db="EMBL/GenBank/DDBJ databases">
        <authorList>
            <person name="Peterson S.W."/>
        </authorList>
    </citation>
    <scope>NUCLEOTIDE SEQUENCE [LARGE SCALE GENOMIC DNA]</scope>
    <source>
        <strain evidence="2 3">ATCC 49788</strain>
    </source>
</reference>